<organism evidence="10 11">
    <name type="scientific">Pneumocystis jirovecii (strain RU7)</name>
    <name type="common">Human pneumocystis pneumonia agent</name>
    <dbReference type="NCBI Taxonomy" id="1408657"/>
    <lineage>
        <taxon>Eukaryota</taxon>
        <taxon>Fungi</taxon>
        <taxon>Dikarya</taxon>
        <taxon>Ascomycota</taxon>
        <taxon>Taphrinomycotina</taxon>
        <taxon>Pneumocystomycetes</taxon>
        <taxon>Pneumocystaceae</taxon>
        <taxon>Pneumocystis</taxon>
    </lineage>
</organism>
<evidence type="ECO:0000256" key="6">
    <source>
        <dbReference type="ARBA" id="ARBA00023136"/>
    </source>
</evidence>
<feature type="transmembrane region" description="Helical" evidence="7">
    <location>
        <begin position="434"/>
        <end position="454"/>
    </location>
</feature>
<accession>A0A0W4ZUK1</accession>
<dbReference type="PANTHER" id="PTHR31145">
    <property type="entry name" value="INTEGRAL MEMBRANE PROTEIN (AFU_ORTHOLOGUE AFUA_7G01610)"/>
    <property type="match status" value="1"/>
</dbReference>
<protein>
    <recommendedName>
        <fullName evidence="9">ML-like domain-containing protein</fullName>
    </recommendedName>
</protein>
<dbReference type="GO" id="GO:0009272">
    <property type="term" value="P:fungal-type cell wall biogenesis"/>
    <property type="evidence" value="ECO:0007669"/>
    <property type="project" value="TreeGrafter"/>
</dbReference>
<evidence type="ECO:0000256" key="4">
    <source>
        <dbReference type="ARBA" id="ARBA00022729"/>
    </source>
</evidence>
<evidence type="ECO:0000313" key="10">
    <source>
        <dbReference type="EMBL" id="KTW32066.1"/>
    </source>
</evidence>
<dbReference type="Pfam" id="PF06011">
    <property type="entry name" value="TRP"/>
    <property type="match status" value="1"/>
</dbReference>
<dbReference type="OrthoDB" id="5377623at2759"/>
<keyword evidence="4 8" id="KW-0732">Signal</keyword>
<dbReference type="EMBL" id="LFWA01000003">
    <property type="protein sequence ID" value="KTW32066.1"/>
    <property type="molecule type" value="Genomic_DNA"/>
</dbReference>
<dbReference type="GO" id="GO:0055085">
    <property type="term" value="P:transmembrane transport"/>
    <property type="evidence" value="ECO:0007669"/>
    <property type="project" value="TreeGrafter"/>
</dbReference>
<evidence type="ECO:0000259" key="9">
    <source>
        <dbReference type="SMART" id="SM01320"/>
    </source>
</evidence>
<dbReference type="VEuPathDB" id="FungiDB:T551_00748"/>
<name>A0A0W4ZUK1_PNEJ7</name>
<proteinExistence type="inferred from homology"/>
<reference evidence="11" key="1">
    <citation type="journal article" date="2016" name="Nat. Commun.">
        <title>Genome analysis of three Pneumocystis species reveals adaptation mechanisms to life exclusively in mammalian hosts.</title>
        <authorList>
            <person name="Ma L."/>
            <person name="Chen Z."/>
            <person name="Huang D.W."/>
            <person name="Kutty G."/>
            <person name="Ishihara M."/>
            <person name="Wang H."/>
            <person name="Abouelleil A."/>
            <person name="Bishop L."/>
            <person name="Davey E."/>
            <person name="Deng R."/>
            <person name="Deng X."/>
            <person name="Fan L."/>
            <person name="Fantoni G."/>
            <person name="Fitzgerald M."/>
            <person name="Gogineni E."/>
            <person name="Goldberg J.M."/>
            <person name="Handley G."/>
            <person name="Hu X."/>
            <person name="Huber C."/>
            <person name="Jiao X."/>
            <person name="Jones K."/>
            <person name="Levin J.Z."/>
            <person name="Liu Y."/>
            <person name="Macdonald P."/>
            <person name="Melnikov A."/>
            <person name="Raley C."/>
            <person name="Sassi M."/>
            <person name="Sherman B.T."/>
            <person name="Song X."/>
            <person name="Sykes S."/>
            <person name="Tran B."/>
            <person name="Walsh L."/>
            <person name="Xia Y."/>
            <person name="Yang J."/>
            <person name="Young S."/>
            <person name="Zeng Q."/>
            <person name="Zheng X."/>
            <person name="Stephens R."/>
            <person name="Nusbaum C."/>
            <person name="Birren B.W."/>
            <person name="Azadi P."/>
            <person name="Lempicki R.A."/>
            <person name="Cuomo C.A."/>
            <person name="Kovacs J.A."/>
        </authorList>
    </citation>
    <scope>NUCLEOTIDE SEQUENCE [LARGE SCALE GENOMIC DNA]</scope>
    <source>
        <strain evidence="11">RU7</strain>
    </source>
</reference>
<dbReference type="eggNOG" id="ENOG502R5MY">
    <property type="taxonomic scope" value="Eukaryota"/>
</dbReference>
<keyword evidence="6 7" id="KW-0472">Membrane</keyword>
<feature type="transmembrane region" description="Helical" evidence="7">
    <location>
        <begin position="169"/>
        <end position="189"/>
    </location>
</feature>
<dbReference type="InterPro" id="IPR032800">
    <property type="entry name" value="TRP_N"/>
</dbReference>
<feature type="transmembrane region" description="Helical" evidence="7">
    <location>
        <begin position="196"/>
        <end position="216"/>
    </location>
</feature>
<feature type="transmembrane region" description="Helical" evidence="7">
    <location>
        <begin position="487"/>
        <end position="510"/>
    </location>
</feature>
<feature type="transmembrane region" description="Helical" evidence="7">
    <location>
        <begin position="516"/>
        <end position="542"/>
    </location>
</feature>
<dbReference type="SMART" id="SM01320">
    <property type="entry name" value="TRP_N"/>
    <property type="match status" value="1"/>
</dbReference>
<evidence type="ECO:0000313" key="11">
    <source>
        <dbReference type="Proteomes" id="UP000053447"/>
    </source>
</evidence>
<feature type="transmembrane region" description="Helical" evidence="7">
    <location>
        <begin position="305"/>
        <end position="333"/>
    </location>
</feature>
<dbReference type="GO" id="GO:0016020">
    <property type="term" value="C:membrane"/>
    <property type="evidence" value="ECO:0007669"/>
    <property type="project" value="UniProtKB-SubCell"/>
</dbReference>
<evidence type="ECO:0000256" key="8">
    <source>
        <dbReference type="SAM" id="SignalP"/>
    </source>
</evidence>
<dbReference type="Proteomes" id="UP000053447">
    <property type="component" value="Unassembled WGS sequence"/>
</dbReference>
<keyword evidence="11" id="KW-1185">Reference proteome</keyword>
<dbReference type="AlphaFoldDB" id="A0A0W4ZUK1"/>
<feature type="transmembrane region" description="Helical" evidence="7">
    <location>
        <begin position="460"/>
        <end position="480"/>
    </location>
</feature>
<evidence type="ECO:0000256" key="2">
    <source>
        <dbReference type="ARBA" id="ARBA00010642"/>
    </source>
</evidence>
<dbReference type="InterPro" id="IPR010308">
    <property type="entry name" value="TRP_C"/>
</dbReference>
<feature type="signal peptide" evidence="8">
    <location>
        <begin position="1"/>
        <end position="18"/>
    </location>
</feature>
<dbReference type="InterPro" id="IPR040241">
    <property type="entry name" value="TRP_Flc/Pkd2-like"/>
</dbReference>
<feature type="transmembrane region" description="Helical" evidence="7">
    <location>
        <begin position="382"/>
        <end position="404"/>
    </location>
</feature>
<feature type="domain" description="ML-like" evidence="9">
    <location>
        <begin position="28"/>
        <end position="166"/>
    </location>
</feature>
<dbReference type="Pfam" id="PF14558">
    <property type="entry name" value="TRP_N"/>
    <property type="match status" value="1"/>
</dbReference>
<evidence type="ECO:0000256" key="7">
    <source>
        <dbReference type="SAM" id="Phobius"/>
    </source>
</evidence>
<keyword evidence="5 7" id="KW-1133">Transmembrane helix</keyword>
<comment type="similarity">
    <text evidence="2">Belongs to the transient receptor potential (TRP) ion channel family.</text>
</comment>
<evidence type="ECO:0000256" key="5">
    <source>
        <dbReference type="ARBA" id="ARBA00022989"/>
    </source>
</evidence>
<evidence type="ECO:0000256" key="1">
    <source>
        <dbReference type="ARBA" id="ARBA00004141"/>
    </source>
</evidence>
<comment type="caution">
    <text evidence="10">The sequence shown here is derived from an EMBL/GenBank/DDBJ whole genome shotgun (WGS) entry which is preliminary data.</text>
</comment>
<feature type="chain" id="PRO_5006933903" description="ML-like domain-containing protein" evidence="8">
    <location>
        <begin position="19"/>
        <end position="635"/>
    </location>
</feature>
<dbReference type="GeneID" id="28939267"/>
<comment type="subcellular location">
    <subcellularLocation>
        <location evidence="1">Membrane</location>
        <topology evidence="1">Multi-pass membrane protein</topology>
    </subcellularLocation>
</comment>
<dbReference type="PANTHER" id="PTHR31145:SF7">
    <property type="entry name" value="TRP-LIKE ION CHANNEL"/>
    <property type="match status" value="1"/>
</dbReference>
<dbReference type="STRING" id="1408657.A0A0W4ZUK1"/>
<sequence>MRLTLCFTFFVCVPSVFSFRKYITLGDDVFYSKNFESCTYHPLIEITSFKAKYYRKVPSIEFNMSAKSFVGDNVTISFSFTVYGKTYINKTYDTCDLGISELCYLEAKSFSAKGSLPFSFKQINIPEIMFEIPDFEGKAYFRFYSTITGNEISCLKTTITSKQSFHHKIITWICLGFFALSALTSYIAFSSQSCFSYALLTASHSIPGLLTFWNYFQFLTAMTMENVVYPTPLIAWGSNFAFSLGLIRFFQQLVYMFNKFTKNYINIGLNRFKREKIDDNSFISPDFYKGIQGQLNYLKITNTNAFITSITCFATAILAFFIISITFSLIARIIRRNERFVRKNWINFSLWSILRVLIINIFGLSFISIYQLVLHDAYQPKVLAAFSLLIFVIPVLILSLLYFIRCYFRKLDQEMTAKYWGWLIVEYNSKRQHFYLIFFVYSLCKAHILGIFSFPSKAQTISLCTIELCYSLSIVILRPFESIRAHILELSLGAIKTLCLGSIIMFSFNISGLSRVLLGTMIVMLSAIGLLFLFAFILWNFFVISLLAHHNDHIYYDCSRRTSSLSDKIYDYKRRIFKTKNFGKISGYDQYLYPQKQPSGYLSEGHGSTIHNTKQHYIANCPSTTTCPSERKNEK</sequence>
<feature type="transmembrane region" description="Helical" evidence="7">
    <location>
        <begin position="345"/>
        <end position="370"/>
    </location>
</feature>
<gene>
    <name evidence="10" type="ORF">T551_00748</name>
</gene>
<evidence type="ECO:0000256" key="3">
    <source>
        <dbReference type="ARBA" id="ARBA00022692"/>
    </source>
</evidence>
<dbReference type="RefSeq" id="XP_018230758.1">
    <property type="nucleotide sequence ID" value="XM_018373012.1"/>
</dbReference>
<keyword evidence="3 7" id="KW-0812">Transmembrane</keyword>